<dbReference type="PANTHER" id="PTHR33577">
    <property type="entry name" value="STERIGMATOCYSTIN BIOSYNTHESIS PEROXIDASE STCC-RELATED"/>
    <property type="match status" value="1"/>
</dbReference>
<dbReference type="HOGENOM" id="CLU_050230_0_2_1"/>
<comment type="similarity">
    <text evidence="7">Belongs to the chloroperoxidase family.</text>
</comment>
<accession>A0A0A1TR63</accession>
<evidence type="ECO:0000256" key="5">
    <source>
        <dbReference type="ARBA" id="ARBA00023002"/>
    </source>
</evidence>
<keyword evidence="6" id="KW-0408">Iron</keyword>
<keyword evidence="5" id="KW-0560">Oxidoreductase</keyword>
<organism evidence="10 11">
    <name type="scientific">[Torrubiella] hemipterigena</name>
    <dbReference type="NCBI Taxonomy" id="1531966"/>
    <lineage>
        <taxon>Eukaryota</taxon>
        <taxon>Fungi</taxon>
        <taxon>Dikarya</taxon>
        <taxon>Ascomycota</taxon>
        <taxon>Pezizomycotina</taxon>
        <taxon>Sordariomycetes</taxon>
        <taxon>Hypocreomycetidae</taxon>
        <taxon>Hypocreales</taxon>
        <taxon>Clavicipitaceae</taxon>
        <taxon>Clavicipitaceae incertae sedis</taxon>
        <taxon>'Torrubiella' clade</taxon>
    </lineage>
</organism>
<proteinExistence type="inferred from homology"/>
<keyword evidence="2" id="KW-0575">Peroxidase</keyword>
<dbReference type="AlphaFoldDB" id="A0A0A1TR63"/>
<evidence type="ECO:0000256" key="3">
    <source>
        <dbReference type="ARBA" id="ARBA00022617"/>
    </source>
</evidence>
<evidence type="ECO:0000256" key="6">
    <source>
        <dbReference type="ARBA" id="ARBA00023004"/>
    </source>
</evidence>
<dbReference type="SMR" id="A0A0A1TR63"/>
<dbReference type="PANTHER" id="PTHR33577:SF9">
    <property type="entry name" value="PEROXIDASE STCC"/>
    <property type="match status" value="1"/>
</dbReference>
<protein>
    <recommendedName>
        <fullName evidence="9">Heme haloperoxidase family profile domain-containing protein</fullName>
    </recommendedName>
</protein>
<feature type="domain" description="Heme haloperoxidase family profile" evidence="9">
    <location>
        <begin position="26"/>
        <end position="234"/>
    </location>
</feature>
<dbReference type="InterPro" id="IPR036851">
    <property type="entry name" value="Chloroperoxidase-like_sf"/>
</dbReference>
<feature type="chain" id="PRO_5001990471" description="Heme haloperoxidase family profile domain-containing protein" evidence="8">
    <location>
        <begin position="19"/>
        <end position="271"/>
    </location>
</feature>
<keyword evidence="4" id="KW-0479">Metal-binding</keyword>
<feature type="signal peptide" evidence="8">
    <location>
        <begin position="1"/>
        <end position="18"/>
    </location>
</feature>
<reference evidence="10 11" key="1">
    <citation type="journal article" date="2015" name="Genome Announc.">
        <title>Draft Genome Sequence and Gene Annotation of the Entomopathogenic Fungus Verticillium hemipterigenum.</title>
        <authorList>
            <person name="Horn F."/>
            <person name="Habel A."/>
            <person name="Scharf D.H."/>
            <person name="Dworschak J."/>
            <person name="Brakhage A.A."/>
            <person name="Guthke R."/>
            <person name="Hertweck C."/>
            <person name="Linde J."/>
        </authorList>
    </citation>
    <scope>NUCLEOTIDE SEQUENCE [LARGE SCALE GENOMIC DNA]</scope>
</reference>
<gene>
    <name evidence="10" type="ORF">VHEMI09228</name>
</gene>
<evidence type="ECO:0000256" key="1">
    <source>
        <dbReference type="ARBA" id="ARBA00001970"/>
    </source>
</evidence>
<evidence type="ECO:0000256" key="4">
    <source>
        <dbReference type="ARBA" id="ARBA00022723"/>
    </source>
</evidence>
<evidence type="ECO:0000256" key="8">
    <source>
        <dbReference type="SAM" id="SignalP"/>
    </source>
</evidence>
<dbReference type="Proteomes" id="UP000039046">
    <property type="component" value="Unassembled WGS sequence"/>
</dbReference>
<sequence>MVSMRAVLASGLLATVAALPGGKPVDFSQWKPAGPNDARAPCPALNSLANHGFLPHNGRGITLPMLQKVLSDVLNVDNDLSNLFFGGAVGMGLSKDLFTLDLDALIKHNAIEHDGSLSRQDNFAGNNHSFNQTIFDSWLAQIGDTDVITTALAGKARMYRVKTEQARDPEFKYGQKQQLISNGESALIMGIFGDIYKGDANKSWVKVFFEQERLPYNEGWRRPQNDLNLLNTAGMIAQMLIASGETLTDVATVTESTVRDALLWLVTHWNE</sequence>
<dbReference type="SUPFAM" id="SSF47571">
    <property type="entry name" value="Cloroperoxidase"/>
    <property type="match status" value="1"/>
</dbReference>
<evidence type="ECO:0000313" key="11">
    <source>
        <dbReference type="Proteomes" id="UP000039046"/>
    </source>
</evidence>
<evidence type="ECO:0000259" key="9">
    <source>
        <dbReference type="PROSITE" id="PS51405"/>
    </source>
</evidence>
<dbReference type="OrthoDB" id="407298at2759"/>
<keyword evidence="3" id="KW-0349">Heme</keyword>
<dbReference type="GO" id="GO:0046872">
    <property type="term" value="F:metal ion binding"/>
    <property type="evidence" value="ECO:0007669"/>
    <property type="project" value="UniProtKB-KW"/>
</dbReference>
<dbReference type="PROSITE" id="PS51405">
    <property type="entry name" value="HEME_HALOPEROXIDASE"/>
    <property type="match status" value="1"/>
</dbReference>
<keyword evidence="11" id="KW-1185">Reference proteome</keyword>
<dbReference type="EMBL" id="CDHN01000005">
    <property type="protein sequence ID" value="CEJ93652.1"/>
    <property type="molecule type" value="Genomic_DNA"/>
</dbReference>
<dbReference type="InterPro" id="IPR000028">
    <property type="entry name" value="Chloroperoxidase"/>
</dbReference>
<dbReference type="Pfam" id="PF01328">
    <property type="entry name" value="Peroxidase_2"/>
    <property type="match status" value="1"/>
</dbReference>
<keyword evidence="8" id="KW-0732">Signal</keyword>
<evidence type="ECO:0000313" key="10">
    <source>
        <dbReference type="EMBL" id="CEJ93652.1"/>
    </source>
</evidence>
<dbReference type="Gene3D" id="1.10.489.10">
    <property type="entry name" value="Chloroperoxidase-like"/>
    <property type="match status" value="1"/>
</dbReference>
<evidence type="ECO:0000256" key="2">
    <source>
        <dbReference type="ARBA" id="ARBA00022559"/>
    </source>
</evidence>
<name>A0A0A1TR63_9HYPO</name>
<dbReference type="STRING" id="1531966.A0A0A1TR63"/>
<evidence type="ECO:0000256" key="7">
    <source>
        <dbReference type="ARBA" id="ARBA00025795"/>
    </source>
</evidence>
<dbReference type="GO" id="GO:0004601">
    <property type="term" value="F:peroxidase activity"/>
    <property type="evidence" value="ECO:0007669"/>
    <property type="project" value="UniProtKB-KW"/>
</dbReference>
<comment type="cofactor">
    <cofactor evidence="1">
        <name>heme b</name>
        <dbReference type="ChEBI" id="CHEBI:60344"/>
    </cofactor>
</comment>